<dbReference type="AlphaFoldDB" id="A0A0M3HNA3"/>
<dbReference type="Proteomes" id="UP000036681">
    <property type="component" value="Unplaced"/>
</dbReference>
<name>A0A0M3HNA3_ASCLU</name>
<evidence type="ECO:0000313" key="2">
    <source>
        <dbReference type="Proteomes" id="UP000036681"/>
    </source>
</evidence>
<keyword evidence="2" id="KW-1185">Reference proteome</keyword>
<sequence length="93" mass="10830">MEALKRKAKKRTMTMRLFNTQYKKFKVQMDLLKLRNALASNFGKEIETPTEEAKIEIQHIVKAFYYWKAVIFAISIIATPMISTFIALKSLLS</sequence>
<feature type="transmembrane region" description="Helical" evidence="1">
    <location>
        <begin position="64"/>
        <end position="88"/>
    </location>
</feature>
<keyword evidence="1" id="KW-0472">Membrane</keyword>
<protein>
    <submittedName>
        <fullName evidence="3">Guided entry of tail-anchored proteins factor 1</fullName>
    </submittedName>
</protein>
<evidence type="ECO:0000313" key="3">
    <source>
        <dbReference type="WBParaSite" id="ALUE_0000313501-mRNA-1"/>
    </source>
</evidence>
<accession>A0A0M3HNA3</accession>
<evidence type="ECO:0000256" key="1">
    <source>
        <dbReference type="SAM" id="Phobius"/>
    </source>
</evidence>
<proteinExistence type="predicted"/>
<dbReference type="WBParaSite" id="ALUE_0000313501-mRNA-1">
    <property type="protein sequence ID" value="ALUE_0000313501-mRNA-1"/>
    <property type="gene ID" value="ALUE_0000313501"/>
</dbReference>
<reference evidence="3" key="1">
    <citation type="submission" date="2017-02" db="UniProtKB">
        <authorList>
            <consortium name="WormBaseParasite"/>
        </authorList>
    </citation>
    <scope>IDENTIFICATION</scope>
</reference>
<organism evidence="2 3">
    <name type="scientific">Ascaris lumbricoides</name>
    <name type="common">Giant roundworm</name>
    <dbReference type="NCBI Taxonomy" id="6252"/>
    <lineage>
        <taxon>Eukaryota</taxon>
        <taxon>Metazoa</taxon>
        <taxon>Ecdysozoa</taxon>
        <taxon>Nematoda</taxon>
        <taxon>Chromadorea</taxon>
        <taxon>Rhabditida</taxon>
        <taxon>Spirurina</taxon>
        <taxon>Ascaridomorpha</taxon>
        <taxon>Ascaridoidea</taxon>
        <taxon>Ascarididae</taxon>
        <taxon>Ascaris</taxon>
    </lineage>
</organism>
<keyword evidence="1" id="KW-0812">Transmembrane</keyword>
<keyword evidence="1" id="KW-1133">Transmembrane helix</keyword>